<name>D8MBI5_BLAHO</name>
<dbReference type="SMART" id="SM00271">
    <property type="entry name" value="DnaJ"/>
    <property type="match status" value="1"/>
</dbReference>
<dbReference type="PANTHER" id="PTHR44145">
    <property type="entry name" value="DNAJ HOMOLOG SUBFAMILY A MEMBER 3, MITOCHONDRIAL"/>
    <property type="match status" value="1"/>
</dbReference>
<dbReference type="InterPro" id="IPR001623">
    <property type="entry name" value="DnaJ_domain"/>
</dbReference>
<keyword evidence="1" id="KW-0143">Chaperone</keyword>
<reference evidence="3" key="1">
    <citation type="submission" date="2010-02" db="EMBL/GenBank/DDBJ databases">
        <title>Sequencing and annotation of the Blastocystis hominis genome.</title>
        <authorList>
            <person name="Wincker P."/>
        </authorList>
    </citation>
    <scope>NUCLEOTIDE SEQUENCE</scope>
    <source>
        <strain evidence="3">Singapore isolate B</strain>
    </source>
</reference>
<accession>D8MBI5</accession>
<dbReference type="Proteomes" id="UP000008312">
    <property type="component" value="Unassembled WGS sequence"/>
</dbReference>
<evidence type="ECO:0000313" key="4">
    <source>
        <dbReference type="Proteomes" id="UP000008312"/>
    </source>
</evidence>
<organism evidence="3">
    <name type="scientific">Blastocystis hominis</name>
    <dbReference type="NCBI Taxonomy" id="12968"/>
    <lineage>
        <taxon>Eukaryota</taxon>
        <taxon>Sar</taxon>
        <taxon>Stramenopiles</taxon>
        <taxon>Bigyra</taxon>
        <taxon>Opalozoa</taxon>
        <taxon>Opalinata</taxon>
        <taxon>Blastocystidae</taxon>
        <taxon>Blastocystis</taxon>
    </lineage>
</organism>
<dbReference type="GeneID" id="24923046"/>
<dbReference type="CDD" id="cd06257">
    <property type="entry name" value="DnaJ"/>
    <property type="match status" value="1"/>
</dbReference>
<gene>
    <name evidence="3" type="ORF">GSBLH_T00006922001</name>
</gene>
<dbReference type="InParanoid" id="D8MBI5"/>
<feature type="domain" description="J" evidence="2">
    <location>
        <begin position="10"/>
        <end position="77"/>
    </location>
</feature>
<protein>
    <recommendedName>
        <fullName evidence="2">J domain-containing protein</fullName>
    </recommendedName>
</protein>
<dbReference type="OrthoDB" id="10250354at2759"/>
<dbReference type="Pfam" id="PF00226">
    <property type="entry name" value="DnaJ"/>
    <property type="match status" value="1"/>
</dbReference>
<dbReference type="Gene3D" id="1.10.287.110">
    <property type="entry name" value="DnaJ domain"/>
    <property type="match status" value="1"/>
</dbReference>
<dbReference type="InterPro" id="IPR051938">
    <property type="entry name" value="Apopto_cytoskel_mod"/>
</dbReference>
<proteinExistence type="predicted"/>
<dbReference type="PANTHER" id="PTHR44145:SF3">
    <property type="entry name" value="DNAJ HOMOLOG SUBFAMILY A MEMBER 3, MITOCHONDRIAL"/>
    <property type="match status" value="1"/>
</dbReference>
<dbReference type="SUPFAM" id="SSF46565">
    <property type="entry name" value="Chaperone J-domain"/>
    <property type="match status" value="1"/>
</dbReference>
<dbReference type="PRINTS" id="PR00625">
    <property type="entry name" value="JDOMAIN"/>
</dbReference>
<dbReference type="RefSeq" id="XP_012899472.1">
    <property type="nucleotide sequence ID" value="XM_013044018.1"/>
</dbReference>
<dbReference type="InterPro" id="IPR036869">
    <property type="entry name" value="J_dom_sf"/>
</dbReference>
<dbReference type="InterPro" id="IPR018253">
    <property type="entry name" value="DnaJ_domain_CS"/>
</dbReference>
<evidence type="ECO:0000259" key="2">
    <source>
        <dbReference type="PROSITE" id="PS50076"/>
    </source>
</evidence>
<dbReference type="PROSITE" id="PS50076">
    <property type="entry name" value="DNAJ_2"/>
    <property type="match status" value="1"/>
</dbReference>
<dbReference type="OMA" id="SICWRTT"/>
<keyword evidence="4" id="KW-1185">Reference proteome</keyword>
<evidence type="ECO:0000313" key="3">
    <source>
        <dbReference type="EMBL" id="CBK25424.2"/>
    </source>
</evidence>
<dbReference type="EMBL" id="FN668691">
    <property type="protein sequence ID" value="CBK25424.2"/>
    <property type="molecule type" value="Genomic_DNA"/>
</dbReference>
<dbReference type="PROSITE" id="PS00636">
    <property type="entry name" value="DNAJ_1"/>
    <property type="match status" value="1"/>
</dbReference>
<dbReference type="AlphaFoldDB" id="D8MBI5"/>
<evidence type="ECO:0000256" key="1">
    <source>
        <dbReference type="ARBA" id="ARBA00023186"/>
    </source>
</evidence>
<sequence>MEDRKIEQRDYYAILGLSRDASFEEIKKQYRNLSRQFHPDKQSVEHQDFANEFFQRIDRAYQILGDEKKRRLYDLLSICWRTTSSSSNVMTYATLSAPFH</sequence>